<gene>
    <name evidence="2" type="ORF">KsCSTR_24370</name>
</gene>
<protein>
    <submittedName>
        <fullName evidence="2">Uncharacterized protein</fullName>
    </submittedName>
</protein>
<feature type="transmembrane region" description="Helical" evidence="1">
    <location>
        <begin position="15"/>
        <end position="37"/>
    </location>
</feature>
<sequence length="43" mass="5036">MSVCFFEDYINSLTYLQIIILVYKSSLIMTVITANNIRAQKNY</sequence>
<evidence type="ECO:0000256" key="1">
    <source>
        <dbReference type="SAM" id="Phobius"/>
    </source>
</evidence>
<dbReference type="AlphaFoldDB" id="A0A6G7GQJ1"/>
<keyword evidence="1" id="KW-1133">Transmembrane helix</keyword>
<proteinExistence type="predicted"/>
<dbReference type="EMBL" id="CP049055">
    <property type="protein sequence ID" value="QII11816.1"/>
    <property type="molecule type" value="Genomic_DNA"/>
</dbReference>
<evidence type="ECO:0000313" key="2">
    <source>
        <dbReference type="EMBL" id="QII11816.1"/>
    </source>
</evidence>
<evidence type="ECO:0000313" key="3">
    <source>
        <dbReference type="Proteomes" id="UP000501926"/>
    </source>
</evidence>
<reference evidence="2 3" key="1">
    <citation type="submission" date="2020-02" db="EMBL/GenBank/DDBJ databases">
        <title>Newly sequenced genome of strain CSTR1 showed variability in Candidatus Kuenenia stuttgartiensis genomes.</title>
        <authorList>
            <person name="Ding C."/>
            <person name="Adrian L."/>
        </authorList>
    </citation>
    <scope>NUCLEOTIDE SEQUENCE [LARGE SCALE GENOMIC DNA]</scope>
    <source>
        <strain evidence="2 3">CSTR1</strain>
    </source>
</reference>
<name>A0A6G7GQJ1_KUEST</name>
<organism evidence="2 3">
    <name type="scientific">Kuenenia stuttgartiensis</name>
    <dbReference type="NCBI Taxonomy" id="174633"/>
    <lineage>
        <taxon>Bacteria</taxon>
        <taxon>Pseudomonadati</taxon>
        <taxon>Planctomycetota</taxon>
        <taxon>Candidatus Brocadiia</taxon>
        <taxon>Candidatus Brocadiales</taxon>
        <taxon>Candidatus Brocadiaceae</taxon>
        <taxon>Candidatus Kuenenia</taxon>
    </lineage>
</organism>
<accession>A0A6G7GQJ1</accession>
<dbReference type="Proteomes" id="UP000501926">
    <property type="component" value="Chromosome"/>
</dbReference>
<keyword evidence="1" id="KW-0812">Transmembrane</keyword>
<keyword evidence="1" id="KW-0472">Membrane</keyword>